<dbReference type="InterPro" id="IPR049252">
    <property type="entry name" value="DUF6885"/>
</dbReference>
<dbReference type="Pfam" id="PF21819">
    <property type="entry name" value="DUF6885"/>
    <property type="match status" value="1"/>
</dbReference>
<organism evidence="1 2">
    <name type="scientific">Actinoplanes lobatus</name>
    <dbReference type="NCBI Taxonomy" id="113568"/>
    <lineage>
        <taxon>Bacteria</taxon>
        <taxon>Bacillati</taxon>
        <taxon>Actinomycetota</taxon>
        <taxon>Actinomycetes</taxon>
        <taxon>Micromonosporales</taxon>
        <taxon>Micromonosporaceae</taxon>
        <taxon>Actinoplanes</taxon>
    </lineage>
</organism>
<evidence type="ECO:0000313" key="1">
    <source>
        <dbReference type="EMBL" id="GIE40907.1"/>
    </source>
</evidence>
<reference evidence="1 2" key="1">
    <citation type="submission" date="2021-01" db="EMBL/GenBank/DDBJ databases">
        <title>Whole genome shotgun sequence of Actinoplanes lobatus NBRC 12513.</title>
        <authorList>
            <person name="Komaki H."/>
            <person name="Tamura T."/>
        </authorList>
    </citation>
    <scope>NUCLEOTIDE SEQUENCE [LARGE SCALE GENOMIC DNA]</scope>
    <source>
        <strain evidence="1 2">NBRC 12513</strain>
    </source>
</reference>
<dbReference type="Proteomes" id="UP000631312">
    <property type="component" value="Unassembled WGS sequence"/>
</dbReference>
<name>A0ABQ4AIT0_9ACTN</name>
<gene>
    <name evidence="1" type="ORF">Alo02nite_38050</name>
</gene>
<evidence type="ECO:0000313" key="2">
    <source>
        <dbReference type="Proteomes" id="UP000631312"/>
    </source>
</evidence>
<comment type="caution">
    <text evidence="1">The sequence shown here is derived from an EMBL/GenBank/DDBJ whole genome shotgun (WGS) entry which is preliminary data.</text>
</comment>
<protein>
    <submittedName>
        <fullName evidence="1">Uncharacterized protein</fullName>
    </submittedName>
</protein>
<proteinExistence type="predicted"/>
<keyword evidence="2" id="KW-1185">Reference proteome</keyword>
<dbReference type="EMBL" id="BOMP01000055">
    <property type="protein sequence ID" value="GIE40907.1"/>
    <property type="molecule type" value="Genomic_DNA"/>
</dbReference>
<sequence length="83" mass="8707">MGHFVALYGTLTGERGTLVAVADTYPSLGDNGRLLQPASRVAAALARDRPGTGGVLVVVASHSVSEAEQAIQRAGLQTVWWFN</sequence>
<accession>A0ABQ4AIT0</accession>